<dbReference type="EMBL" id="BMAO01019869">
    <property type="protein sequence ID" value="GFR33461.1"/>
    <property type="molecule type" value="Genomic_DNA"/>
</dbReference>
<dbReference type="PANTHER" id="PTHR46599:SF6">
    <property type="entry name" value="DUAL SPECIFICITY PHOSPHATASE 26"/>
    <property type="match status" value="1"/>
</dbReference>
<evidence type="ECO:0000313" key="4">
    <source>
        <dbReference type="Proteomes" id="UP000887116"/>
    </source>
</evidence>
<feature type="region of interest" description="Disordered" evidence="1">
    <location>
        <begin position="1"/>
        <end position="35"/>
    </location>
</feature>
<proteinExistence type="predicted"/>
<dbReference type="PANTHER" id="PTHR46599">
    <property type="entry name" value="PIGGYBAC TRANSPOSABLE ELEMENT-DERIVED PROTEIN 4"/>
    <property type="match status" value="1"/>
</dbReference>
<keyword evidence="4" id="KW-1185">Reference proteome</keyword>
<dbReference type="OrthoDB" id="6430771at2759"/>
<sequence length="189" mass="22129">MVQAVCDEPEDENEVGRSDTSDDELIQERDHDTELEQELSVEIEKESEITEKYFLGKGEYATIDEMLIPFRGRCNFIQYIPNKPANYGLKVFVLCNSKTFYVSNLEVYCCQQPEGPYKKSNTPDNITHRLMQPWKGKNRNLTCDSWYTSYPLAVNLLKDKTTIVETMRQNKRELPSEFLPSKNQRRRLV</sequence>
<feature type="domain" description="PiggyBac transposable element-derived protein" evidence="2">
    <location>
        <begin position="57"/>
        <end position="182"/>
    </location>
</feature>
<comment type="caution">
    <text evidence="3">The sequence shown here is derived from an EMBL/GenBank/DDBJ whole genome shotgun (WGS) entry which is preliminary data.</text>
</comment>
<dbReference type="AlphaFoldDB" id="A0A8X6M453"/>
<gene>
    <name evidence="3" type="primary">103308999</name>
    <name evidence="3" type="ORF">TNCT_65631</name>
</gene>
<reference evidence="3" key="1">
    <citation type="submission" date="2020-07" db="EMBL/GenBank/DDBJ databases">
        <title>Multicomponent nature underlies the extraordinary mechanical properties of spider dragline silk.</title>
        <authorList>
            <person name="Kono N."/>
            <person name="Nakamura H."/>
            <person name="Mori M."/>
            <person name="Yoshida Y."/>
            <person name="Ohtoshi R."/>
            <person name="Malay A.D."/>
            <person name="Moran D.A.P."/>
            <person name="Tomita M."/>
            <person name="Numata K."/>
            <person name="Arakawa K."/>
        </authorList>
    </citation>
    <scope>NUCLEOTIDE SEQUENCE</scope>
</reference>
<evidence type="ECO:0000313" key="3">
    <source>
        <dbReference type="EMBL" id="GFR33461.1"/>
    </source>
</evidence>
<protein>
    <submittedName>
        <fullName evidence="3">DDE_Tnp_1_7 domain-containing protein</fullName>
    </submittedName>
</protein>
<name>A0A8X6M453_TRICU</name>
<dbReference type="InterPro" id="IPR029526">
    <property type="entry name" value="PGBD"/>
</dbReference>
<organism evidence="3 4">
    <name type="scientific">Trichonephila clavata</name>
    <name type="common">Joro spider</name>
    <name type="synonym">Nephila clavata</name>
    <dbReference type="NCBI Taxonomy" id="2740835"/>
    <lineage>
        <taxon>Eukaryota</taxon>
        <taxon>Metazoa</taxon>
        <taxon>Ecdysozoa</taxon>
        <taxon>Arthropoda</taxon>
        <taxon>Chelicerata</taxon>
        <taxon>Arachnida</taxon>
        <taxon>Araneae</taxon>
        <taxon>Araneomorphae</taxon>
        <taxon>Entelegynae</taxon>
        <taxon>Araneoidea</taxon>
        <taxon>Nephilidae</taxon>
        <taxon>Trichonephila</taxon>
    </lineage>
</organism>
<feature type="compositionally biased region" description="Basic and acidic residues" evidence="1">
    <location>
        <begin position="14"/>
        <end position="34"/>
    </location>
</feature>
<dbReference type="Proteomes" id="UP000887116">
    <property type="component" value="Unassembled WGS sequence"/>
</dbReference>
<evidence type="ECO:0000259" key="2">
    <source>
        <dbReference type="Pfam" id="PF13843"/>
    </source>
</evidence>
<dbReference type="Pfam" id="PF13843">
    <property type="entry name" value="DDE_Tnp_1_7"/>
    <property type="match status" value="1"/>
</dbReference>
<accession>A0A8X6M453</accession>
<evidence type="ECO:0000256" key="1">
    <source>
        <dbReference type="SAM" id="MobiDB-lite"/>
    </source>
</evidence>